<feature type="compositionally biased region" description="Low complexity" evidence="1">
    <location>
        <begin position="563"/>
        <end position="581"/>
    </location>
</feature>
<protein>
    <submittedName>
        <fullName evidence="3">Uncharacterized protein</fullName>
    </submittedName>
</protein>
<proteinExistence type="predicted"/>
<dbReference type="AlphaFoldDB" id="A0AAD4H8X7"/>
<accession>A0AAD4H8X7</accession>
<keyword evidence="4" id="KW-1185">Reference proteome</keyword>
<comment type="caution">
    <text evidence="3">The sequence shown here is derived from an EMBL/GenBank/DDBJ whole genome shotgun (WGS) entry which is preliminary data.</text>
</comment>
<evidence type="ECO:0000313" key="3">
    <source>
        <dbReference type="EMBL" id="KAG0276396.1"/>
    </source>
</evidence>
<evidence type="ECO:0000256" key="1">
    <source>
        <dbReference type="SAM" id="MobiDB-lite"/>
    </source>
</evidence>
<dbReference type="Proteomes" id="UP001194580">
    <property type="component" value="Unassembled WGS sequence"/>
</dbReference>
<evidence type="ECO:0000313" key="4">
    <source>
        <dbReference type="Proteomes" id="UP001194580"/>
    </source>
</evidence>
<keyword evidence="2" id="KW-0732">Signal</keyword>
<evidence type="ECO:0000256" key="2">
    <source>
        <dbReference type="SAM" id="SignalP"/>
    </source>
</evidence>
<sequence>MVSLVLLILAPVVLAALILGGALLFSPKHKVNTKPNIPKLNTTITSLIPSPPSSIIFTTPTLSEKEKVIPPSPIDFIANPSVTITTPLVPAVTTSKAALSPIATLSNVAIFKDITTAKVVDTAPAVTVITSKVLETVKTTEVVTSKVVATSKAPEAVTTKASEDTSTKVVPNPVTATKILGVTLPPNIDPTKLTPVPTLVVPSPSPTASKDKKTGGDDESEDEEQDEKEDDEEDEFEDEEEEEDESPNINGTTGIQARESKEGFKQSAFRMKRFASLKQVASVTDNNDKATVIDGLTERLDKIVEEQSAPFEAELERIMSELLDGQAATVYSDVLQHIETRRLQQQQEQQKVQEPAVTKDKDDITTNAQKSFHAQDGPPAIDTHALLTTLLQPFIIQFRADVRNTVIFICGGQQDGLIDGEINGSDDYAKKAAQEDIIATTHLDGVHITDLYDPQTGALALECLKTRFGHLTTALGKLLAARLAGLKEFLLSKVAALVGIPRFLIPFSEDGETKQEFAEQSVVDALSEEKKERIQRSEAFARWLVNSMVSEFQLAVEQAQDFNVNDGSGSDSSGDAGSNVAVADLPDNDDTNNDDTNNNNNNTNNENENDEMAQSEVGSYQRKEKEEKEKISRSPQVAAREPSRPRIRSRRSTNKKI</sequence>
<feature type="chain" id="PRO_5042191060" evidence="2">
    <location>
        <begin position="16"/>
        <end position="657"/>
    </location>
</feature>
<feature type="compositionally biased region" description="Low complexity" evidence="1">
    <location>
        <begin position="190"/>
        <end position="202"/>
    </location>
</feature>
<reference evidence="3" key="1">
    <citation type="journal article" date="2020" name="Fungal Divers.">
        <title>Resolving the Mortierellaceae phylogeny through synthesis of multi-gene phylogenetics and phylogenomics.</title>
        <authorList>
            <person name="Vandepol N."/>
            <person name="Liber J."/>
            <person name="Desiro A."/>
            <person name="Na H."/>
            <person name="Kennedy M."/>
            <person name="Barry K."/>
            <person name="Grigoriev I.V."/>
            <person name="Miller A.N."/>
            <person name="O'Donnell K."/>
            <person name="Stajich J.E."/>
            <person name="Bonito G."/>
        </authorList>
    </citation>
    <scope>NUCLEOTIDE SEQUENCE</scope>
    <source>
        <strain evidence="3">NRRL 28262</strain>
    </source>
</reference>
<feature type="compositionally biased region" description="Low complexity" evidence="1">
    <location>
        <begin position="594"/>
        <end position="606"/>
    </location>
</feature>
<feature type="compositionally biased region" description="Basic and acidic residues" evidence="1">
    <location>
        <begin position="621"/>
        <end position="632"/>
    </location>
</feature>
<feature type="signal peptide" evidence="2">
    <location>
        <begin position="1"/>
        <end position="15"/>
    </location>
</feature>
<feature type="region of interest" description="Disordered" evidence="1">
    <location>
        <begin position="563"/>
        <end position="657"/>
    </location>
</feature>
<feature type="region of interest" description="Disordered" evidence="1">
    <location>
        <begin position="182"/>
        <end position="264"/>
    </location>
</feature>
<organism evidence="3 4">
    <name type="scientific">Linnemannia exigua</name>
    <dbReference type="NCBI Taxonomy" id="604196"/>
    <lineage>
        <taxon>Eukaryota</taxon>
        <taxon>Fungi</taxon>
        <taxon>Fungi incertae sedis</taxon>
        <taxon>Mucoromycota</taxon>
        <taxon>Mortierellomycotina</taxon>
        <taxon>Mortierellomycetes</taxon>
        <taxon>Mortierellales</taxon>
        <taxon>Mortierellaceae</taxon>
        <taxon>Linnemannia</taxon>
    </lineage>
</organism>
<dbReference type="EMBL" id="JAAAIL010000375">
    <property type="protein sequence ID" value="KAG0276396.1"/>
    <property type="molecule type" value="Genomic_DNA"/>
</dbReference>
<feature type="compositionally biased region" description="Basic residues" evidence="1">
    <location>
        <begin position="645"/>
        <end position="657"/>
    </location>
</feature>
<name>A0AAD4H8X7_9FUNG</name>
<feature type="compositionally biased region" description="Acidic residues" evidence="1">
    <location>
        <begin position="217"/>
        <end position="246"/>
    </location>
</feature>
<gene>
    <name evidence="3" type="ORF">BGZ95_007585</name>
</gene>